<accession>A0A501PZB9</accession>
<name>A0A501PZB9_9FLAO</name>
<dbReference type="RefSeq" id="WP_140002531.1">
    <property type="nucleotide sequence ID" value="NZ_VFJE01000056.1"/>
</dbReference>
<dbReference type="EMBL" id="VFJE01000056">
    <property type="protein sequence ID" value="TPD65919.1"/>
    <property type="molecule type" value="Genomic_DNA"/>
</dbReference>
<dbReference type="OrthoDB" id="1434504at2"/>
<keyword evidence="2" id="KW-1185">Reference proteome</keyword>
<sequence>MTEQDFFDKIASHRNWCENLAEGNGDFNIKRGQAKVSSGYIEDLFALYLAKRINRKDLQFLVDKTTSLRFSKNGKATTFKPDTSIINSENTLTNYYDLKTNLGWNRDIEKYIYHKNEFINKIKGRTGWIHFSKKEIQSITFSNDLKYKMVVVHGWNISQEQLNKNIELVKNFENIEFYILYDHYNNRINTEDFDRLYDFKSELK</sequence>
<dbReference type="Proteomes" id="UP000319175">
    <property type="component" value="Unassembled WGS sequence"/>
</dbReference>
<evidence type="ECO:0000313" key="1">
    <source>
        <dbReference type="EMBL" id="TPD65919.1"/>
    </source>
</evidence>
<reference evidence="1 2" key="1">
    <citation type="submission" date="2019-06" db="EMBL/GenBank/DDBJ databases">
        <title>Flavobacterium sp. MaA-Y11 from geoumgang.</title>
        <authorList>
            <person name="Jeong S."/>
        </authorList>
    </citation>
    <scope>NUCLEOTIDE SEQUENCE [LARGE SCALE GENOMIC DNA]</scope>
    <source>
        <strain evidence="1 2">MaA-Y11</strain>
    </source>
</reference>
<reference evidence="1 2" key="2">
    <citation type="submission" date="2019-06" db="EMBL/GenBank/DDBJ databases">
        <authorList>
            <person name="Seo Y."/>
        </authorList>
    </citation>
    <scope>NUCLEOTIDE SEQUENCE [LARGE SCALE GENOMIC DNA]</scope>
    <source>
        <strain evidence="1 2">MaA-Y11</strain>
    </source>
</reference>
<evidence type="ECO:0008006" key="3">
    <source>
        <dbReference type="Google" id="ProtNLM"/>
    </source>
</evidence>
<protein>
    <recommendedName>
        <fullName evidence="3">Restriction endonuclease</fullName>
    </recommendedName>
</protein>
<organism evidence="1 2">
    <name type="scientific">Flavobacterium microcysteis</name>
    <dbReference type="NCBI Taxonomy" id="2596891"/>
    <lineage>
        <taxon>Bacteria</taxon>
        <taxon>Pseudomonadati</taxon>
        <taxon>Bacteroidota</taxon>
        <taxon>Flavobacteriia</taxon>
        <taxon>Flavobacteriales</taxon>
        <taxon>Flavobacteriaceae</taxon>
        <taxon>Flavobacterium</taxon>
    </lineage>
</organism>
<proteinExistence type="predicted"/>
<dbReference type="AlphaFoldDB" id="A0A501PZB9"/>
<evidence type="ECO:0000313" key="2">
    <source>
        <dbReference type="Proteomes" id="UP000319175"/>
    </source>
</evidence>
<gene>
    <name evidence="1" type="ORF">FJA49_17215</name>
</gene>
<comment type="caution">
    <text evidence="1">The sequence shown here is derived from an EMBL/GenBank/DDBJ whole genome shotgun (WGS) entry which is preliminary data.</text>
</comment>